<evidence type="ECO:0000313" key="2">
    <source>
        <dbReference type="Proteomes" id="UP000479691"/>
    </source>
</evidence>
<reference evidence="1 2" key="1">
    <citation type="submission" date="2019-06" db="EMBL/GenBank/DDBJ databases">
        <authorList>
            <person name="Palmer J.M."/>
        </authorList>
    </citation>
    <scope>NUCLEOTIDE SEQUENCE [LARGE SCALE GENOMIC DNA]</scope>
    <source>
        <strain evidence="1 2">TWF788</strain>
    </source>
</reference>
<name>A0A7C8U3T8_ORBOL</name>
<dbReference type="AlphaFoldDB" id="A0A7C8U3T8"/>
<comment type="caution">
    <text evidence="1">The sequence shown here is derived from an EMBL/GenBank/DDBJ whole genome shotgun (WGS) entry which is preliminary data.</text>
</comment>
<protein>
    <submittedName>
        <fullName evidence="1">Uncharacterized protein</fullName>
    </submittedName>
</protein>
<proteinExistence type="predicted"/>
<gene>
    <name evidence="1" type="ORF">TWF788_008225</name>
</gene>
<accession>A0A7C8U3T8</accession>
<sequence>MNVSTNRIGWDDVEINDEYENGSELHTTYMQKDVVKKDDLAERAFNSTIHVFLNAFFDYLTKVSNSRPCRNILLIICAVNVTFAQVLPDYTGRCCCRAGFGILVKRRIPSALMCLGIRLKSKQFQDLSAGFKGVLSATSENLQSQQNQESNKCIVSPRADDNGTNTIAQDIEFKGEDIVKLVLTPIIEGFLDGFNRLHEHNITAPRRIQQDYLDIFDKELLRALRYF</sequence>
<organism evidence="1 2">
    <name type="scientific">Orbilia oligospora</name>
    <name type="common">Nematode-trapping fungus</name>
    <name type="synonym">Arthrobotrys oligospora</name>
    <dbReference type="NCBI Taxonomy" id="2813651"/>
    <lineage>
        <taxon>Eukaryota</taxon>
        <taxon>Fungi</taxon>
        <taxon>Dikarya</taxon>
        <taxon>Ascomycota</taxon>
        <taxon>Pezizomycotina</taxon>
        <taxon>Orbiliomycetes</taxon>
        <taxon>Orbiliales</taxon>
        <taxon>Orbiliaceae</taxon>
        <taxon>Orbilia</taxon>
    </lineage>
</organism>
<evidence type="ECO:0000313" key="1">
    <source>
        <dbReference type="EMBL" id="KAF3190703.1"/>
    </source>
</evidence>
<dbReference type="Proteomes" id="UP000479691">
    <property type="component" value="Unassembled WGS sequence"/>
</dbReference>
<dbReference type="EMBL" id="JAABOE010000005">
    <property type="protein sequence ID" value="KAF3190703.1"/>
    <property type="molecule type" value="Genomic_DNA"/>
</dbReference>